<evidence type="ECO:0000256" key="5">
    <source>
        <dbReference type="SAM" id="MobiDB-lite"/>
    </source>
</evidence>
<evidence type="ECO:0000256" key="2">
    <source>
        <dbReference type="ARBA" id="ARBA00022723"/>
    </source>
</evidence>
<evidence type="ECO:0000313" key="9">
    <source>
        <dbReference type="Proteomes" id="UP000706151"/>
    </source>
</evidence>
<evidence type="ECO:0000256" key="1">
    <source>
        <dbReference type="ARBA" id="ARBA00008779"/>
    </source>
</evidence>
<evidence type="ECO:0000256" key="3">
    <source>
        <dbReference type="ARBA" id="ARBA00022801"/>
    </source>
</evidence>
<keyword evidence="4" id="KW-0106">Calcium</keyword>
<dbReference type="PROSITE" id="PS00523">
    <property type="entry name" value="SULFATASE_1"/>
    <property type="match status" value="1"/>
</dbReference>
<feature type="chain" id="PRO_5036699021" evidence="6">
    <location>
        <begin position="31"/>
        <end position="823"/>
    </location>
</feature>
<comment type="caution">
    <text evidence="8">The sequence shown here is derived from an EMBL/GenBank/DDBJ whole genome shotgun (WGS) entry which is preliminary data.</text>
</comment>
<dbReference type="Gene3D" id="3.40.720.10">
    <property type="entry name" value="Alkaline Phosphatase, subunit A"/>
    <property type="match status" value="1"/>
</dbReference>
<dbReference type="PANTHER" id="PTHR42693">
    <property type="entry name" value="ARYLSULFATASE FAMILY MEMBER"/>
    <property type="match status" value="1"/>
</dbReference>
<dbReference type="CDD" id="cd16025">
    <property type="entry name" value="PAS_like"/>
    <property type="match status" value="1"/>
</dbReference>
<dbReference type="GO" id="GO:0016787">
    <property type="term" value="F:hydrolase activity"/>
    <property type="evidence" value="ECO:0007669"/>
    <property type="project" value="UniProtKB-KW"/>
</dbReference>
<organism evidence="8 9">
    <name type="scientific">Candidatus Accumulibacter affinis</name>
    <dbReference type="NCBI Taxonomy" id="2954384"/>
    <lineage>
        <taxon>Bacteria</taxon>
        <taxon>Pseudomonadati</taxon>
        <taxon>Pseudomonadota</taxon>
        <taxon>Betaproteobacteria</taxon>
        <taxon>Candidatus Accumulibacter</taxon>
    </lineage>
</organism>
<dbReference type="EMBL" id="JADJOT010000012">
    <property type="protein sequence ID" value="MBK7956206.1"/>
    <property type="molecule type" value="Genomic_DNA"/>
</dbReference>
<dbReference type="InterPro" id="IPR017850">
    <property type="entry name" value="Alkaline_phosphatase_core_sf"/>
</dbReference>
<dbReference type="PANTHER" id="PTHR42693:SF43">
    <property type="entry name" value="BLL2667 PROTEIN"/>
    <property type="match status" value="1"/>
</dbReference>
<feature type="domain" description="Sulfatase N-terminal" evidence="7">
    <location>
        <begin position="84"/>
        <end position="498"/>
    </location>
</feature>
<keyword evidence="3" id="KW-0378">Hydrolase</keyword>
<evidence type="ECO:0000259" key="7">
    <source>
        <dbReference type="Pfam" id="PF00884"/>
    </source>
</evidence>
<evidence type="ECO:0000313" key="8">
    <source>
        <dbReference type="EMBL" id="MBK7956206.1"/>
    </source>
</evidence>
<protein>
    <submittedName>
        <fullName evidence="8">Arylsulfatase</fullName>
    </submittedName>
</protein>
<name>A0A935TCT0_9PROT</name>
<keyword evidence="6" id="KW-0732">Signal</keyword>
<proteinExistence type="inferred from homology"/>
<dbReference type="Pfam" id="PF00884">
    <property type="entry name" value="Sulfatase"/>
    <property type="match status" value="1"/>
</dbReference>
<accession>A0A935TCT0</accession>
<feature type="signal peptide" evidence="6">
    <location>
        <begin position="1"/>
        <end position="30"/>
    </location>
</feature>
<dbReference type="SUPFAM" id="SSF53649">
    <property type="entry name" value="Alkaline phosphatase-like"/>
    <property type="match status" value="1"/>
</dbReference>
<evidence type="ECO:0000256" key="6">
    <source>
        <dbReference type="SAM" id="SignalP"/>
    </source>
</evidence>
<dbReference type="AlphaFoldDB" id="A0A935TCT0"/>
<dbReference type="Proteomes" id="UP000706151">
    <property type="component" value="Unassembled WGS sequence"/>
</dbReference>
<gene>
    <name evidence="8" type="ORF">IPK02_20915</name>
</gene>
<reference evidence="8 9" key="1">
    <citation type="submission" date="2020-10" db="EMBL/GenBank/DDBJ databases">
        <title>Connecting structure to function with the recovery of over 1000 high-quality activated sludge metagenome-assembled genomes encoding full-length rRNA genes using long-read sequencing.</title>
        <authorList>
            <person name="Singleton C.M."/>
            <person name="Petriglieri F."/>
            <person name="Kristensen J.M."/>
            <person name="Kirkegaard R.H."/>
            <person name="Michaelsen T.Y."/>
            <person name="Andersen M.H."/>
            <person name="Karst S.M."/>
            <person name="Dueholm M.S."/>
            <person name="Nielsen P.H."/>
            <person name="Albertsen M."/>
        </authorList>
    </citation>
    <scope>NUCLEOTIDE SEQUENCE [LARGE SCALE GENOMIC DNA]</scope>
    <source>
        <strain evidence="8">Fred_18-Q3-R57-64_BAT3C.720</strain>
    </source>
</reference>
<evidence type="ECO:0000256" key="4">
    <source>
        <dbReference type="ARBA" id="ARBA00022837"/>
    </source>
</evidence>
<dbReference type="InterPro" id="IPR050738">
    <property type="entry name" value="Sulfatase"/>
</dbReference>
<comment type="similarity">
    <text evidence="1">Belongs to the sulfatase family.</text>
</comment>
<keyword evidence="2" id="KW-0479">Metal-binding</keyword>
<dbReference type="GO" id="GO:0046872">
    <property type="term" value="F:metal ion binding"/>
    <property type="evidence" value="ECO:0007669"/>
    <property type="project" value="UniProtKB-KW"/>
</dbReference>
<dbReference type="Gene3D" id="3.30.1120.10">
    <property type="match status" value="1"/>
</dbReference>
<feature type="region of interest" description="Disordered" evidence="5">
    <location>
        <begin position="34"/>
        <end position="74"/>
    </location>
</feature>
<sequence length="823" mass="89767">MKRQSLKKEFIATIATFLFAATLAAAPVAAQTVTGVPGSPSATTTIKGDQIPAPEPKFGGTITDDARTSKPWWPPTVAPRKGAPNVLLIMTDDQGYGVSGTFGGVVPTPALDRIAKAGLRYTQMHSTSLCSPTRAALITGRNHHSVGFGVITELSTGFPGYNSIIGQDNATVGRVLKDNGFATSWFGKNHNTPAFQYSEAGPFDQWPSGMGFDYFYGFMGGETDQYTPYLFQNNRQIFPWIGKPGYNLTTDMADEAIRYLMDLQASAPDKPFFLYYVPGGTHSPHQPKAEFVAQFKGKFDKGWNVLREEIFANQKRLGVIPANTQLTEWPDSLPKWDTLSADQKKLFARQAEVFAGYAAYTDHEIGRVIQQVEDMGQLDNTLVIYIVGDNGTSPEGTLSGTPNQYTSYNGILEFPIAEQLKFYDAWGSAESYPHMAVAWSWAFDTPFKWTKQIGSHFGGTRQGMAISWPARIKDVGGVRSQFHHVIDIVPTILEATGVATPDMVDGIKQKPMEGVSMVYTFDKANATAASTRKTQYFEMIANRGIYQDGWYANTTPPHGPWILNAPLPAPKDYKWELYNITEDYSQANDLAAKMPDKLKQMQAVFDQEAAKYQVLPLNNDTFARALAPRPSATAGKTVFTYTGVNGGIPMANAPNILGRSYSVSADVVVPAGGGNGMLATASGRWGGWGLYLLNGKPVFNYNMLILAQYRWQGQDALTPGKHRIEFDYTYDGPGIAKGGSGVLKVDGKVVATGKQANSISFLQVADETFDVGVDTRTGVNDKDYQVPFAFNGKIDNLTVKLGPPQLLPAEQKKVAEAAAKAND</sequence>
<dbReference type="InterPro" id="IPR000917">
    <property type="entry name" value="Sulfatase_N"/>
</dbReference>
<dbReference type="InterPro" id="IPR024607">
    <property type="entry name" value="Sulfatase_CS"/>
</dbReference>